<name>A0ABW2AN88_9MICO</name>
<evidence type="ECO:0000256" key="3">
    <source>
        <dbReference type="ARBA" id="ARBA00023163"/>
    </source>
</evidence>
<evidence type="ECO:0000256" key="4">
    <source>
        <dbReference type="PROSITE-ProRule" id="PRU00335"/>
    </source>
</evidence>
<dbReference type="InterPro" id="IPR009057">
    <property type="entry name" value="Homeodomain-like_sf"/>
</dbReference>
<evidence type="ECO:0000313" key="7">
    <source>
        <dbReference type="Proteomes" id="UP001596356"/>
    </source>
</evidence>
<reference evidence="7" key="1">
    <citation type="journal article" date="2019" name="Int. J. Syst. Evol. Microbiol.">
        <title>The Global Catalogue of Microorganisms (GCM) 10K type strain sequencing project: providing services to taxonomists for standard genome sequencing and annotation.</title>
        <authorList>
            <consortium name="The Broad Institute Genomics Platform"/>
            <consortium name="The Broad Institute Genome Sequencing Center for Infectious Disease"/>
            <person name="Wu L."/>
            <person name="Ma J."/>
        </authorList>
    </citation>
    <scope>NUCLEOTIDE SEQUENCE [LARGE SCALE GENOMIC DNA]</scope>
    <source>
        <strain evidence="7">NBRC 106593</strain>
    </source>
</reference>
<sequence length="232" mass="24792">MIETVKSASPGNRDQLLDAAAARIEAHPGEELSLRAVCADVGVKMPTLYHYFGSKQGLVDAVVARHFERYRALKAEQKPSSNAIDDISAGWDQHVEFGLRSPAIYALMWQVVPGHRTPAAEQALAALLQQTRRAAATGRLVVSAEEAADHVLSSCVGVTLFLITSADHPAGLSDQVRDATVAAITGQAIERDRVAPAQLAADLASALRASPRDALGAEENALLIRWLDTISR</sequence>
<evidence type="ECO:0000313" key="6">
    <source>
        <dbReference type="EMBL" id="MFC6712462.1"/>
    </source>
</evidence>
<gene>
    <name evidence="6" type="ORF">ACFQBT_00765</name>
</gene>
<dbReference type="Pfam" id="PF00440">
    <property type="entry name" value="TetR_N"/>
    <property type="match status" value="1"/>
</dbReference>
<keyword evidence="1" id="KW-0805">Transcription regulation</keyword>
<evidence type="ECO:0000256" key="1">
    <source>
        <dbReference type="ARBA" id="ARBA00023015"/>
    </source>
</evidence>
<dbReference type="EMBL" id="JBHSWJ010000002">
    <property type="protein sequence ID" value="MFC6712462.1"/>
    <property type="molecule type" value="Genomic_DNA"/>
</dbReference>
<dbReference type="InterPro" id="IPR001647">
    <property type="entry name" value="HTH_TetR"/>
</dbReference>
<dbReference type="PROSITE" id="PS50977">
    <property type="entry name" value="HTH_TETR_2"/>
    <property type="match status" value="1"/>
</dbReference>
<comment type="caution">
    <text evidence="6">The sequence shown here is derived from an EMBL/GenBank/DDBJ whole genome shotgun (WGS) entry which is preliminary data.</text>
</comment>
<feature type="domain" description="HTH tetR-type" evidence="5">
    <location>
        <begin position="10"/>
        <end position="70"/>
    </location>
</feature>
<keyword evidence="2 4" id="KW-0238">DNA-binding</keyword>
<evidence type="ECO:0000256" key="2">
    <source>
        <dbReference type="ARBA" id="ARBA00023125"/>
    </source>
</evidence>
<dbReference type="PANTHER" id="PTHR30055">
    <property type="entry name" value="HTH-TYPE TRANSCRIPTIONAL REGULATOR RUTR"/>
    <property type="match status" value="1"/>
</dbReference>
<dbReference type="RefSeq" id="WP_377819930.1">
    <property type="nucleotide sequence ID" value="NZ_JBHSWJ010000002.1"/>
</dbReference>
<dbReference type="InterPro" id="IPR050109">
    <property type="entry name" value="HTH-type_TetR-like_transc_reg"/>
</dbReference>
<keyword evidence="7" id="KW-1185">Reference proteome</keyword>
<organism evidence="6 7">
    <name type="scientific">Branchiibius cervicis</name>
    <dbReference type="NCBI Taxonomy" id="908252"/>
    <lineage>
        <taxon>Bacteria</taxon>
        <taxon>Bacillati</taxon>
        <taxon>Actinomycetota</taxon>
        <taxon>Actinomycetes</taxon>
        <taxon>Micrococcales</taxon>
        <taxon>Dermacoccaceae</taxon>
        <taxon>Branchiibius</taxon>
    </lineage>
</organism>
<feature type="DNA-binding region" description="H-T-H motif" evidence="4">
    <location>
        <begin position="33"/>
        <end position="52"/>
    </location>
</feature>
<dbReference type="Gene3D" id="1.10.357.10">
    <property type="entry name" value="Tetracycline Repressor, domain 2"/>
    <property type="match status" value="1"/>
</dbReference>
<evidence type="ECO:0000259" key="5">
    <source>
        <dbReference type="PROSITE" id="PS50977"/>
    </source>
</evidence>
<dbReference type="PANTHER" id="PTHR30055:SF234">
    <property type="entry name" value="HTH-TYPE TRANSCRIPTIONAL REGULATOR BETI"/>
    <property type="match status" value="1"/>
</dbReference>
<dbReference type="Proteomes" id="UP001596356">
    <property type="component" value="Unassembled WGS sequence"/>
</dbReference>
<proteinExistence type="predicted"/>
<keyword evidence="3" id="KW-0804">Transcription</keyword>
<protein>
    <submittedName>
        <fullName evidence="6">TetR/AcrR family transcriptional regulator</fullName>
    </submittedName>
</protein>
<dbReference type="SUPFAM" id="SSF46689">
    <property type="entry name" value="Homeodomain-like"/>
    <property type="match status" value="1"/>
</dbReference>
<accession>A0ABW2AN88</accession>